<evidence type="ECO:0000313" key="12">
    <source>
        <dbReference type="EMBL" id="TID21293.1"/>
    </source>
</evidence>
<dbReference type="SUPFAM" id="SSF103506">
    <property type="entry name" value="Mitochondrial carrier"/>
    <property type="match status" value="1"/>
</dbReference>
<feature type="repeat" description="Solcar" evidence="10">
    <location>
        <begin position="9"/>
        <end position="82"/>
    </location>
</feature>
<keyword evidence="6" id="KW-0999">Mitochondrion inner membrane</keyword>
<evidence type="ECO:0000256" key="5">
    <source>
        <dbReference type="ARBA" id="ARBA00022737"/>
    </source>
</evidence>
<feature type="repeat" description="Solcar" evidence="10">
    <location>
        <begin position="111"/>
        <end position="200"/>
    </location>
</feature>
<keyword evidence="5" id="KW-0677">Repeat</keyword>
<evidence type="ECO:0000256" key="4">
    <source>
        <dbReference type="ARBA" id="ARBA00022692"/>
    </source>
</evidence>
<dbReference type="InterPro" id="IPR023395">
    <property type="entry name" value="MCP_dom_sf"/>
</dbReference>
<keyword evidence="4 10" id="KW-0812">Transmembrane</keyword>
<evidence type="ECO:0000256" key="10">
    <source>
        <dbReference type="PROSITE-ProRule" id="PRU00282"/>
    </source>
</evidence>
<comment type="subcellular location">
    <subcellularLocation>
        <location evidence="1">Mitochondrion inner membrane</location>
        <topology evidence="1">Multi-pass membrane protein</topology>
    </subcellularLocation>
</comment>
<dbReference type="PANTHER" id="PTHR45667">
    <property type="entry name" value="S-ADENOSYLMETHIONINE MITOCHONDRIAL CARRIER PROTEIN"/>
    <property type="match status" value="1"/>
</dbReference>
<dbReference type="EMBL" id="SNSC02000009">
    <property type="protein sequence ID" value="TID21293.1"/>
    <property type="molecule type" value="Genomic_DNA"/>
</dbReference>
<dbReference type="PROSITE" id="PS50920">
    <property type="entry name" value="SOLCAR"/>
    <property type="match status" value="3"/>
</dbReference>
<keyword evidence="8" id="KW-0496">Mitochondrion</keyword>
<keyword evidence="3 11" id="KW-0813">Transport</keyword>
<gene>
    <name evidence="12" type="ORF">E6O75_ATG04688</name>
</gene>
<comment type="caution">
    <text evidence="12">The sequence shown here is derived from an EMBL/GenBank/DDBJ whole genome shotgun (WGS) entry which is preliminary data.</text>
</comment>
<dbReference type="STRING" id="86259.A0A4Z1P1J8"/>
<dbReference type="Proteomes" id="UP000298493">
    <property type="component" value="Unassembled WGS sequence"/>
</dbReference>
<evidence type="ECO:0000256" key="6">
    <source>
        <dbReference type="ARBA" id="ARBA00022792"/>
    </source>
</evidence>
<evidence type="ECO:0000256" key="1">
    <source>
        <dbReference type="ARBA" id="ARBA00004448"/>
    </source>
</evidence>
<dbReference type="AlphaFoldDB" id="A0A4Z1P1J8"/>
<name>A0A4Z1P1J8_9PEZI</name>
<dbReference type="Gene3D" id="1.50.40.10">
    <property type="entry name" value="Mitochondrial carrier domain"/>
    <property type="match status" value="1"/>
</dbReference>
<evidence type="ECO:0000313" key="13">
    <source>
        <dbReference type="Proteomes" id="UP000298493"/>
    </source>
</evidence>
<dbReference type="InterPro" id="IPR018108">
    <property type="entry name" value="MCP_transmembrane"/>
</dbReference>
<keyword evidence="7" id="KW-1133">Transmembrane helix</keyword>
<evidence type="ECO:0000256" key="2">
    <source>
        <dbReference type="ARBA" id="ARBA00006375"/>
    </source>
</evidence>
<accession>A0A4Z1P1J8</accession>
<keyword evidence="9 10" id="KW-0472">Membrane</keyword>
<evidence type="ECO:0000256" key="8">
    <source>
        <dbReference type="ARBA" id="ARBA00023128"/>
    </source>
</evidence>
<protein>
    <submittedName>
        <fullName evidence="12">Mitochondrial carrier</fullName>
    </submittedName>
</protein>
<dbReference type="GO" id="GO:0005743">
    <property type="term" value="C:mitochondrial inner membrane"/>
    <property type="evidence" value="ECO:0007669"/>
    <property type="project" value="UniProtKB-SubCell"/>
</dbReference>
<evidence type="ECO:0000256" key="3">
    <source>
        <dbReference type="ARBA" id="ARBA00022448"/>
    </source>
</evidence>
<reference evidence="12 13" key="1">
    <citation type="submission" date="2019-04" db="EMBL/GenBank/DDBJ databases">
        <title>High contiguity whole genome sequence and gene annotation resource for two Venturia nashicola isolates.</title>
        <authorList>
            <person name="Prokchorchik M."/>
            <person name="Won K."/>
            <person name="Lee Y."/>
            <person name="Choi E.D."/>
            <person name="Segonzac C."/>
            <person name="Sohn K.H."/>
        </authorList>
    </citation>
    <scope>NUCLEOTIDE SEQUENCE [LARGE SCALE GENOMIC DNA]</scope>
    <source>
        <strain evidence="12 13">PRI2</strain>
    </source>
</reference>
<proteinExistence type="inferred from homology"/>
<comment type="similarity">
    <text evidence="2 11">Belongs to the mitochondrial carrier (TC 2.A.29) family.</text>
</comment>
<evidence type="ECO:0000256" key="7">
    <source>
        <dbReference type="ARBA" id="ARBA00022989"/>
    </source>
</evidence>
<dbReference type="Pfam" id="PF00153">
    <property type="entry name" value="Mito_carr"/>
    <property type="match status" value="4"/>
</dbReference>
<feature type="repeat" description="Solcar" evidence="10">
    <location>
        <begin position="210"/>
        <end position="293"/>
    </location>
</feature>
<evidence type="ECO:0000256" key="9">
    <source>
        <dbReference type="ARBA" id="ARBA00023136"/>
    </source>
</evidence>
<organism evidence="12 13">
    <name type="scientific">Venturia nashicola</name>
    <dbReference type="NCBI Taxonomy" id="86259"/>
    <lineage>
        <taxon>Eukaryota</taxon>
        <taxon>Fungi</taxon>
        <taxon>Dikarya</taxon>
        <taxon>Ascomycota</taxon>
        <taxon>Pezizomycotina</taxon>
        <taxon>Dothideomycetes</taxon>
        <taxon>Pleosporomycetidae</taxon>
        <taxon>Venturiales</taxon>
        <taxon>Venturiaceae</taxon>
        <taxon>Venturia</taxon>
    </lineage>
</organism>
<evidence type="ECO:0000256" key="11">
    <source>
        <dbReference type="RuleBase" id="RU000488"/>
    </source>
</evidence>
<dbReference type="FunFam" id="1.50.40.10:FF:000018">
    <property type="entry name" value="S-adenosylmethionine mitochondrial carrier protein-like"/>
    <property type="match status" value="1"/>
</dbReference>
<sequence length="304" mass="32905">MSTSPWTDSPYLRSLLSGALAGTTVDLSLYPIDTLKTRLQSTAGFLPSGGFTGIYRGVGSAIVGSAPGAALFFVTYDSLKRHLTPTPKVQYTADGKAYLTPGGVAKEEQWREPLVHMAAASAGEIAACAVRVPTEVIKQRAQAMQHPTSLSALTHILYQYKTIGFLGVWKEMYRGWSITIMREVPFTVIQFPLWEGLKTWRRAQKSSAEISALESALFGSMSGAVAAGVTTPLDVLKTRLMLSREKVGALEMVNRIIRDSGPRAFFAGIGPRIFWISAGGSIFLGTYQWASNTLGGGSKKFEEI</sequence>
<keyword evidence="13" id="KW-1185">Reference proteome</keyword>
<dbReference type="OrthoDB" id="276989at2759"/>